<dbReference type="PANTHER" id="PTHR46825:SF9">
    <property type="entry name" value="BETA-LACTAMASE-RELATED DOMAIN-CONTAINING PROTEIN"/>
    <property type="match status" value="1"/>
</dbReference>
<feature type="signal peptide" evidence="2">
    <location>
        <begin position="1"/>
        <end position="21"/>
    </location>
</feature>
<reference evidence="5 6" key="1">
    <citation type="submission" date="2018-02" db="EMBL/GenBank/DDBJ databases">
        <title>Genomic analysis of the strain RR4-38 isolated from a seawater recirculating aquaculture system.</title>
        <authorList>
            <person name="Kim Y.-S."/>
            <person name="Jang Y.H."/>
            <person name="Kim K.-H."/>
        </authorList>
    </citation>
    <scope>NUCLEOTIDE SEQUENCE [LARGE SCALE GENOMIC DNA]</scope>
    <source>
        <strain evidence="5 6">RR4-38</strain>
    </source>
</reference>
<dbReference type="RefSeq" id="WP_105216251.1">
    <property type="nucleotide sequence ID" value="NZ_CP027062.1"/>
</dbReference>
<accession>A0A2S0HWK4</accession>
<name>A0A2S0HWK4_9FLAO</name>
<dbReference type="InterPro" id="IPR050491">
    <property type="entry name" value="AmpC-like"/>
</dbReference>
<gene>
    <name evidence="5" type="ORF">C5O00_07405</name>
</gene>
<dbReference type="Pfam" id="PF00144">
    <property type="entry name" value="Beta-lactamase"/>
    <property type="match status" value="1"/>
</dbReference>
<feature type="domain" description="Beta-lactamase-related" evidence="3">
    <location>
        <begin position="34"/>
        <end position="384"/>
    </location>
</feature>
<dbReference type="Proteomes" id="UP000238442">
    <property type="component" value="Chromosome"/>
</dbReference>
<evidence type="ECO:0000313" key="5">
    <source>
        <dbReference type="EMBL" id="AVI51010.1"/>
    </source>
</evidence>
<evidence type="ECO:0000256" key="2">
    <source>
        <dbReference type="SAM" id="SignalP"/>
    </source>
</evidence>
<sequence>MKRLLSFVSALLLGVCSIAQNGIPVPQMSSCDTQVQNLMATYNIPGLTFALAKDGELKYMRSFGNADISATQPTQPYHMFRVASVSKPITSIGIMKMIEDGDIALGDKVFGPGGLLENHWYFSGSSIIDNRVYDITVQHLLEHSAGWDSSVDCFPNPTSPYPWFFSGCDPIAVPLHVTQTQGQPNPVKEEFLINYLLEKNLNFTPGTAYAYSNMGYLILSEIIEEVSGKSYEAYMQDEILHPLGIYDMYIGENLLEDKREREGEYTGNGFTTLDLYGSGNLVPWQYGGFAIDAMDGHGGWIATARDLVRLLVAVDGFNTKPDILLPATITNMVTPSVNNANYAKGWAVNAGNNWWHSGAVDGTATYWVRSNSGYTWAILLNKRIVDGTAPAFWAALDGLGWNCISGASGFPTFDLLDAPTVNASNLLAQGDGISTMDLNWTNGNGTSRLVVMKDITNNTDPYNFSAYPLDGTDYNANAAFGSGDDLGDGTYVMYNGTGTAVTVTGLDNTKRYAIRVYEYKKNTNNGNNALYLLGNPAEREALLGFEENELQFAVKIYPTITSELLHVYNELPEELKFKVFDLQGRSLVAGIVESGENTLDVSRLDSGLYLIEITIGNRRTTKRFVIK</sequence>
<feature type="chain" id="PRO_5015720411" description="Por secretion system C-terminal sorting domain-containing protein" evidence="2">
    <location>
        <begin position="22"/>
        <end position="627"/>
    </location>
</feature>
<evidence type="ECO:0008006" key="7">
    <source>
        <dbReference type="Google" id="ProtNLM"/>
    </source>
</evidence>
<dbReference type="Gene3D" id="3.40.710.10">
    <property type="entry name" value="DD-peptidase/beta-lactamase superfamily"/>
    <property type="match status" value="1"/>
</dbReference>
<keyword evidence="6" id="KW-1185">Reference proteome</keyword>
<dbReference type="AlphaFoldDB" id="A0A2S0HWK4"/>
<organism evidence="5 6">
    <name type="scientific">Pukyongia salina</name>
    <dbReference type="NCBI Taxonomy" id="2094025"/>
    <lineage>
        <taxon>Bacteria</taxon>
        <taxon>Pseudomonadati</taxon>
        <taxon>Bacteroidota</taxon>
        <taxon>Flavobacteriia</taxon>
        <taxon>Flavobacteriales</taxon>
        <taxon>Flavobacteriaceae</taxon>
        <taxon>Pukyongia</taxon>
    </lineage>
</organism>
<dbReference type="KEGG" id="aue:C5O00_07405"/>
<proteinExistence type="predicted"/>
<dbReference type="InterPro" id="IPR026444">
    <property type="entry name" value="Secre_tail"/>
</dbReference>
<dbReference type="OrthoDB" id="9793489at2"/>
<dbReference type="InterPro" id="IPR012338">
    <property type="entry name" value="Beta-lactam/transpept-like"/>
</dbReference>
<feature type="domain" description="Secretion system C-terminal sorting" evidence="4">
    <location>
        <begin position="556"/>
        <end position="626"/>
    </location>
</feature>
<dbReference type="PANTHER" id="PTHR46825">
    <property type="entry name" value="D-ALANYL-D-ALANINE-CARBOXYPEPTIDASE/ENDOPEPTIDASE AMPH"/>
    <property type="match status" value="1"/>
</dbReference>
<dbReference type="EMBL" id="CP027062">
    <property type="protein sequence ID" value="AVI51010.1"/>
    <property type="molecule type" value="Genomic_DNA"/>
</dbReference>
<dbReference type="InterPro" id="IPR001466">
    <property type="entry name" value="Beta-lactam-related"/>
</dbReference>
<dbReference type="SUPFAM" id="SSF56601">
    <property type="entry name" value="beta-lactamase/transpeptidase-like"/>
    <property type="match status" value="1"/>
</dbReference>
<protein>
    <recommendedName>
        <fullName evidence="7">Por secretion system C-terminal sorting domain-containing protein</fullName>
    </recommendedName>
</protein>
<evidence type="ECO:0000256" key="1">
    <source>
        <dbReference type="ARBA" id="ARBA00022729"/>
    </source>
</evidence>
<evidence type="ECO:0000313" key="6">
    <source>
        <dbReference type="Proteomes" id="UP000238442"/>
    </source>
</evidence>
<evidence type="ECO:0000259" key="4">
    <source>
        <dbReference type="Pfam" id="PF18962"/>
    </source>
</evidence>
<dbReference type="Pfam" id="PF18962">
    <property type="entry name" value="Por_Secre_tail"/>
    <property type="match status" value="1"/>
</dbReference>
<evidence type="ECO:0000259" key="3">
    <source>
        <dbReference type="Pfam" id="PF00144"/>
    </source>
</evidence>
<dbReference type="NCBIfam" id="TIGR04183">
    <property type="entry name" value="Por_Secre_tail"/>
    <property type="match status" value="1"/>
</dbReference>
<keyword evidence="1 2" id="KW-0732">Signal</keyword>